<accession>K0TPC2</accession>
<gene>
    <name evidence="1" type="ORF">THAOC_00337</name>
</gene>
<name>K0TPC2_THAOC</name>
<dbReference type="Proteomes" id="UP000266841">
    <property type="component" value="Unassembled WGS sequence"/>
</dbReference>
<evidence type="ECO:0000313" key="2">
    <source>
        <dbReference type="Proteomes" id="UP000266841"/>
    </source>
</evidence>
<organism evidence="1 2">
    <name type="scientific">Thalassiosira oceanica</name>
    <name type="common">Marine diatom</name>
    <dbReference type="NCBI Taxonomy" id="159749"/>
    <lineage>
        <taxon>Eukaryota</taxon>
        <taxon>Sar</taxon>
        <taxon>Stramenopiles</taxon>
        <taxon>Ochrophyta</taxon>
        <taxon>Bacillariophyta</taxon>
        <taxon>Coscinodiscophyceae</taxon>
        <taxon>Thalassiosirophycidae</taxon>
        <taxon>Thalassiosirales</taxon>
        <taxon>Thalassiosiraceae</taxon>
        <taxon>Thalassiosira</taxon>
    </lineage>
</organism>
<keyword evidence="2" id="KW-1185">Reference proteome</keyword>
<comment type="caution">
    <text evidence="1">The sequence shown here is derived from an EMBL/GenBank/DDBJ whole genome shotgun (WGS) entry which is preliminary data.</text>
</comment>
<dbReference type="EMBL" id="AGNL01000391">
    <property type="protein sequence ID" value="EJK77806.1"/>
    <property type="molecule type" value="Genomic_DNA"/>
</dbReference>
<sequence>GGGGTCVDSRDREAPASHRRSMYRHLDWVVPLEETRWVRILLRSGPLLRLAVRTAVRQIPFHSADHEKILCFQLRPLSVCPTGSLPLSFLLSRDNNKKGRKNPSVRPSVHIRLLVDVDGSDGGEGVEGRHGKTSFLPTHWPSQRRGWVHVSTPKKQMNFSTRRWDHWVGRWPPSNSNDHRYIVGCRFVGSHVLMTRSRAVFLSHVSLLLQAADVAGNLLSRIEAYCSTTTSRSSIKRTAVVGKIERRLTKTS</sequence>
<evidence type="ECO:0000313" key="1">
    <source>
        <dbReference type="EMBL" id="EJK77806.1"/>
    </source>
</evidence>
<dbReference type="AlphaFoldDB" id="K0TPC2"/>
<reference evidence="1 2" key="1">
    <citation type="journal article" date="2012" name="Genome Biol.">
        <title>Genome and low-iron response of an oceanic diatom adapted to chronic iron limitation.</title>
        <authorList>
            <person name="Lommer M."/>
            <person name="Specht M."/>
            <person name="Roy A.S."/>
            <person name="Kraemer L."/>
            <person name="Andreson R."/>
            <person name="Gutowska M.A."/>
            <person name="Wolf J."/>
            <person name="Bergner S.V."/>
            <person name="Schilhabel M.B."/>
            <person name="Klostermeier U.C."/>
            <person name="Beiko R.G."/>
            <person name="Rosenstiel P."/>
            <person name="Hippler M."/>
            <person name="Laroche J."/>
        </authorList>
    </citation>
    <scope>NUCLEOTIDE SEQUENCE [LARGE SCALE GENOMIC DNA]</scope>
    <source>
        <strain evidence="1 2">CCMP1005</strain>
    </source>
</reference>
<protein>
    <submittedName>
        <fullName evidence="1">Uncharacterized protein</fullName>
    </submittedName>
</protein>
<proteinExistence type="predicted"/>
<feature type="non-terminal residue" evidence="1">
    <location>
        <position position="1"/>
    </location>
</feature>